<dbReference type="PANTHER" id="PTHR32332">
    <property type="entry name" value="2-NITROPROPANE DIOXYGENASE"/>
    <property type="match status" value="1"/>
</dbReference>
<dbReference type="Pfam" id="PF03060">
    <property type="entry name" value="NMO"/>
    <property type="match status" value="2"/>
</dbReference>
<dbReference type="AlphaFoldDB" id="A0A1X6ZB71"/>
<dbReference type="Gene3D" id="3.20.20.70">
    <property type="entry name" value="Aldolase class I"/>
    <property type="match status" value="1"/>
</dbReference>
<protein>
    <submittedName>
        <fullName evidence="4">Nitronate monooxygenase</fullName>
        <ecNumber evidence="4">1.13.12.16</ecNumber>
    </submittedName>
</protein>
<dbReference type="InterPro" id="IPR004136">
    <property type="entry name" value="NMO"/>
</dbReference>
<keyword evidence="3 4" id="KW-0560">Oxidoreductase</keyword>
<keyword evidence="4" id="KW-0503">Monooxygenase</keyword>
<keyword evidence="2" id="KW-0288">FMN</keyword>
<dbReference type="RefSeq" id="WP_085817947.1">
    <property type="nucleotide sequence ID" value="NZ_FWFU01000003.1"/>
</dbReference>
<gene>
    <name evidence="4" type="ORF">ROH8110_02315</name>
</gene>
<evidence type="ECO:0000313" key="5">
    <source>
        <dbReference type="Proteomes" id="UP000193207"/>
    </source>
</evidence>
<organism evidence="4 5">
    <name type="scientific">Roseovarius halotolerans</name>
    <dbReference type="NCBI Taxonomy" id="505353"/>
    <lineage>
        <taxon>Bacteria</taxon>
        <taxon>Pseudomonadati</taxon>
        <taxon>Pseudomonadota</taxon>
        <taxon>Alphaproteobacteria</taxon>
        <taxon>Rhodobacterales</taxon>
        <taxon>Roseobacteraceae</taxon>
        <taxon>Roseovarius</taxon>
    </lineage>
</organism>
<evidence type="ECO:0000256" key="3">
    <source>
        <dbReference type="ARBA" id="ARBA00023002"/>
    </source>
</evidence>
<dbReference type="OrthoDB" id="9778912at2"/>
<evidence type="ECO:0000256" key="1">
    <source>
        <dbReference type="ARBA" id="ARBA00022630"/>
    </source>
</evidence>
<evidence type="ECO:0000256" key="2">
    <source>
        <dbReference type="ARBA" id="ARBA00022643"/>
    </source>
</evidence>
<dbReference type="GO" id="GO:0018580">
    <property type="term" value="F:nitronate monooxygenase activity"/>
    <property type="evidence" value="ECO:0007669"/>
    <property type="project" value="UniProtKB-EC"/>
</dbReference>
<dbReference type="PANTHER" id="PTHR32332:SF31">
    <property type="entry name" value="2-NITROPROPANE DIOXYGENASE FAMILY, PUTATIVE (AFU_ORTHOLOGUE AFUA_2G09850)-RELATED"/>
    <property type="match status" value="1"/>
</dbReference>
<sequence length="320" mass="32441">MTVSLNTRLCRRFGLTAPIVSAPMAMASGGRLAAAVSGAGGLGFIGGGYGADAEWVDAQFAAAGNVAVGCGFITWALAEREARAPGLYDSVLQRKPAAMFLSFGDLSGFAEAAKAADVPVFAQVQSVEGAREALAAGAEVIVAQGSEAGGHGAARGTMTLVPEVVDLVGERAIVLAAGGIADGRGLAAALMLGAEGVVMGTRFWASEEALVAEGFQAAALAADGDATLRSSLPDIARGLDWPRPYTIRTLGNEWTDHWRDVPGGPRDAEARAAYGKAVAAGDAQGAPAIAGEAVGLIRRVEPAADIVARVMREAQEALGR</sequence>
<keyword evidence="1" id="KW-0285">Flavoprotein</keyword>
<dbReference type="CDD" id="cd04730">
    <property type="entry name" value="NPD_like"/>
    <property type="match status" value="1"/>
</dbReference>
<name>A0A1X6ZB71_9RHOB</name>
<dbReference type="Proteomes" id="UP000193207">
    <property type="component" value="Unassembled WGS sequence"/>
</dbReference>
<evidence type="ECO:0000313" key="4">
    <source>
        <dbReference type="EMBL" id="SLN44328.1"/>
    </source>
</evidence>
<proteinExistence type="predicted"/>
<reference evidence="4 5" key="1">
    <citation type="submission" date="2017-03" db="EMBL/GenBank/DDBJ databases">
        <authorList>
            <person name="Afonso C.L."/>
            <person name="Miller P.J."/>
            <person name="Scott M.A."/>
            <person name="Spackman E."/>
            <person name="Goraichik I."/>
            <person name="Dimitrov K.M."/>
            <person name="Suarez D.L."/>
            <person name="Swayne D.E."/>
        </authorList>
    </citation>
    <scope>NUCLEOTIDE SEQUENCE [LARGE SCALE GENOMIC DNA]</scope>
    <source>
        <strain evidence="4 5">CECT 8110</strain>
    </source>
</reference>
<dbReference type="InterPro" id="IPR013785">
    <property type="entry name" value="Aldolase_TIM"/>
</dbReference>
<accession>A0A1X6ZB71</accession>
<dbReference type="SUPFAM" id="SSF51412">
    <property type="entry name" value="Inosine monophosphate dehydrogenase (IMPDH)"/>
    <property type="match status" value="1"/>
</dbReference>
<dbReference type="EC" id="1.13.12.16" evidence="4"/>
<keyword evidence="5" id="KW-1185">Reference proteome</keyword>
<dbReference type="EMBL" id="FWFU01000003">
    <property type="protein sequence ID" value="SLN44328.1"/>
    <property type="molecule type" value="Genomic_DNA"/>
</dbReference>